<keyword evidence="2" id="KW-0694">RNA-binding</keyword>
<dbReference type="Proteomes" id="UP001212841">
    <property type="component" value="Unassembled WGS sequence"/>
</dbReference>
<evidence type="ECO:0000256" key="1">
    <source>
        <dbReference type="ARBA" id="ARBA00022737"/>
    </source>
</evidence>
<feature type="domain" description="K Homology" evidence="4">
    <location>
        <begin position="214"/>
        <end position="285"/>
    </location>
</feature>
<dbReference type="CDD" id="cd22456">
    <property type="entry name" value="KH-I_Rnc1_rpt2"/>
    <property type="match status" value="1"/>
</dbReference>
<feature type="compositionally biased region" description="Polar residues" evidence="3">
    <location>
        <begin position="91"/>
        <end position="103"/>
    </location>
</feature>
<organism evidence="5 6">
    <name type="scientific">Rhizophlyctis rosea</name>
    <dbReference type="NCBI Taxonomy" id="64517"/>
    <lineage>
        <taxon>Eukaryota</taxon>
        <taxon>Fungi</taxon>
        <taxon>Fungi incertae sedis</taxon>
        <taxon>Chytridiomycota</taxon>
        <taxon>Chytridiomycota incertae sedis</taxon>
        <taxon>Chytridiomycetes</taxon>
        <taxon>Rhizophlyctidales</taxon>
        <taxon>Rhizophlyctidaceae</taxon>
        <taxon>Rhizophlyctis</taxon>
    </lineage>
</organism>
<feature type="compositionally biased region" description="Basic and acidic residues" evidence="3">
    <location>
        <begin position="1"/>
        <end position="21"/>
    </location>
</feature>
<dbReference type="InterPro" id="IPR004088">
    <property type="entry name" value="KH_dom_type_1"/>
</dbReference>
<feature type="domain" description="K Homology" evidence="4">
    <location>
        <begin position="343"/>
        <end position="413"/>
    </location>
</feature>
<comment type="caution">
    <text evidence="5">The sequence shown here is derived from an EMBL/GenBank/DDBJ whole genome shotgun (WGS) entry which is preliminary data.</text>
</comment>
<feature type="compositionally biased region" description="Polar residues" evidence="3">
    <location>
        <begin position="45"/>
        <end position="55"/>
    </location>
</feature>
<dbReference type="AlphaFoldDB" id="A0AAD5WXN5"/>
<dbReference type="PANTHER" id="PTHR10288">
    <property type="entry name" value="KH DOMAIN CONTAINING RNA BINDING PROTEIN"/>
    <property type="match status" value="1"/>
</dbReference>
<proteinExistence type="predicted"/>
<evidence type="ECO:0000313" key="6">
    <source>
        <dbReference type="Proteomes" id="UP001212841"/>
    </source>
</evidence>
<dbReference type="Pfam" id="PF00013">
    <property type="entry name" value="KH_1"/>
    <property type="match status" value="3"/>
</dbReference>
<feature type="compositionally biased region" description="Basic residues" evidence="3">
    <location>
        <begin position="34"/>
        <end position="43"/>
    </location>
</feature>
<feature type="compositionally biased region" description="Basic and acidic residues" evidence="3">
    <location>
        <begin position="77"/>
        <end position="87"/>
    </location>
</feature>
<feature type="region of interest" description="Disordered" evidence="3">
    <location>
        <begin position="1"/>
        <end position="103"/>
    </location>
</feature>
<keyword evidence="1" id="KW-0677">Repeat</keyword>
<feature type="compositionally biased region" description="Basic and acidic residues" evidence="3">
    <location>
        <begin position="56"/>
        <end position="68"/>
    </location>
</feature>
<dbReference type="EMBL" id="JADGJD010001581">
    <property type="protein sequence ID" value="KAJ3040139.1"/>
    <property type="molecule type" value="Genomic_DNA"/>
</dbReference>
<evidence type="ECO:0000259" key="4">
    <source>
        <dbReference type="SMART" id="SM00322"/>
    </source>
</evidence>
<dbReference type="SMART" id="SM00322">
    <property type="entry name" value="KH"/>
    <property type="match status" value="3"/>
</dbReference>
<feature type="region of interest" description="Disordered" evidence="3">
    <location>
        <begin position="109"/>
        <end position="128"/>
    </location>
</feature>
<evidence type="ECO:0000313" key="5">
    <source>
        <dbReference type="EMBL" id="KAJ3040139.1"/>
    </source>
</evidence>
<dbReference type="PROSITE" id="PS50084">
    <property type="entry name" value="KH_TYPE_1"/>
    <property type="match status" value="3"/>
</dbReference>
<accession>A0AAD5WXN5</accession>
<feature type="domain" description="K Homology" evidence="4">
    <location>
        <begin position="132"/>
        <end position="202"/>
    </location>
</feature>
<dbReference type="CDD" id="cd22439">
    <property type="entry name" value="KH-I_PCBP_rpt3"/>
    <property type="match status" value="1"/>
</dbReference>
<reference evidence="5" key="1">
    <citation type="submission" date="2020-05" db="EMBL/GenBank/DDBJ databases">
        <title>Phylogenomic resolution of chytrid fungi.</title>
        <authorList>
            <person name="Stajich J.E."/>
            <person name="Amses K."/>
            <person name="Simmons R."/>
            <person name="Seto K."/>
            <person name="Myers J."/>
            <person name="Bonds A."/>
            <person name="Quandt C.A."/>
            <person name="Barry K."/>
            <person name="Liu P."/>
            <person name="Grigoriev I."/>
            <person name="Longcore J.E."/>
            <person name="James T.Y."/>
        </authorList>
    </citation>
    <scope>NUCLEOTIDE SEQUENCE</scope>
    <source>
        <strain evidence="5">JEL0318</strain>
    </source>
</reference>
<evidence type="ECO:0000256" key="2">
    <source>
        <dbReference type="PROSITE-ProRule" id="PRU00117"/>
    </source>
</evidence>
<sequence>MSSPTDEIRRPPTPDRKRSLEPESASDEEERTGRSTKRVHRGGSRSPSQYEGSPTSEHERQERSPAPKEEDDLSFSIDRRGSFESVDHGSQIDQPADNNTNNQPVADEAQQFQAPETQPPVEDDEDEGFVPRIMSMRIVVTTKEAGIIIGKQGKNVADIRSNSGAKVMISEHQPGATDRIVTVTGMLDVVAKGFSLIARTIVEEHPSEIEVTARHMTIRLLVPHVRMGSVIGKHGSKIKEVQDASGARIVATEEMMPGSTERTVSISGVIDSIHIATYHIGAVLQQHPERAMGNIPYLPQPIGVVVRPPYAPPSAMPYPPPPGTAPPPPWPLPNNQMGVGPNSVQIQQIFIPNDLVGAIIGKSGSKINEIRHMSGCQIKIGDAQYGQKDRLVTITGTPDAGQMAVYMIYSRLEVEKQRHQVPPPR</sequence>
<name>A0AAD5WXN5_9FUNG</name>
<protein>
    <recommendedName>
        <fullName evidence="4">K Homology domain-containing protein</fullName>
    </recommendedName>
</protein>
<dbReference type="InterPro" id="IPR004087">
    <property type="entry name" value="KH_dom"/>
</dbReference>
<dbReference type="SUPFAM" id="SSF54791">
    <property type="entry name" value="Eukaryotic type KH-domain (KH-domain type I)"/>
    <property type="match status" value="3"/>
</dbReference>
<keyword evidence="6" id="KW-1185">Reference proteome</keyword>
<gene>
    <name evidence="5" type="ORF">HK097_002647</name>
</gene>
<dbReference type="InterPro" id="IPR036612">
    <property type="entry name" value="KH_dom_type_1_sf"/>
</dbReference>
<dbReference type="GO" id="GO:0003723">
    <property type="term" value="F:RNA binding"/>
    <property type="evidence" value="ECO:0007669"/>
    <property type="project" value="UniProtKB-UniRule"/>
</dbReference>
<dbReference type="Gene3D" id="3.30.1370.10">
    <property type="entry name" value="K Homology domain, type 1"/>
    <property type="match status" value="3"/>
</dbReference>
<evidence type="ECO:0000256" key="3">
    <source>
        <dbReference type="SAM" id="MobiDB-lite"/>
    </source>
</evidence>